<protein>
    <submittedName>
        <fullName evidence="1">Uncharacterized protein</fullName>
    </submittedName>
</protein>
<evidence type="ECO:0000313" key="2">
    <source>
        <dbReference type="Proteomes" id="UP000717585"/>
    </source>
</evidence>
<evidence type="ECO:0000313" key="1">
    <source>
        <dbReference type="EMBL" id="KAG9395870.1"/>
    </source>
</evidence>
<accession>A0A8J6AZ41</accession>
<gene>
    <name evidence="1" type="ORF">J8273_2203</name>
</gene>
<dbReference type="AlphaFoldDB" id="A0A8J6AZ41"/>
<reference evidence="1" key="1">
    <citation type="submission" date="2021-05" db="EMBL/GenBank/DDBJ databases">
        <title>A free-living protist that lacks canonical eukaryotic 1 DNA replication and segregation systems.</title>
        <authorList>
            <person name="Salas-Leiva D.E."/>
            <person name="Tromer E.C."/>
            <person name="Curtis B.A."/>
            <person name="Jerlstrom-Hultqvist J."/>
            <person name="Kolisko M."/>
            <person name="Yi Z."/>
            <person name="Salas-Leiva J.S."/>
            <person name="Gallot-Lavallee L."/>
            <person name="Kops G.J.P.L."/>
            <person name="Archibald J.M."/>
            <person name="Simpson A.G.B."/>
            <person name="Roger A.J."/>
        </authorList>
    </citation>
    <scope>NUCLEOTIDE SEQUENCE</scope>
    <source>
        <strain evidence="1">BICM</strain>
    </source>
</reference>
<dbReference type="EMBL" id="JAHDYR010000007">
    <property type="protein sequence ID" value="KAG9395870.1"/>
    <property type="molecule type" value="Genomic_DNA"/>
</dbReference>
<comment type="caution">
    <text evidence="1">The sequence shown here is derived from an EMBL/GenBank/DDBJ whole genome shotgun (WGS) entry which is preliminary data.</text>
</comment>
<organism evidence="1 2">
    <name type="scientific">Carpediemonas membranifera</name>
    <dbReference type="NCBI Taxonomy" id="201153"/>
    <lineage>
        <taxon>Eukaryota</taxon>
        <taxon>Metamonada</taxon>
        <taxon>Carpediemonas-like organisms</taxon>
        <taxon>Carpediemonas</taxon>
    </lineage>
</organism>
<dbReference type="Proteomes" id="UP000717585">
    <property type="component" value="Unassembled WGS sequence"/>
</dbReference>
<dbReference type="PROSITE" id="PS51257">
    <property type="entry name" value="PROKAR_LIPOPROTEIN"/>
    <property type="match status" value="1"/>
</dbReference>
<name>A0A8J6AZ41_9EUKA</name>
<keyword evidence="2" id="KW-1185">Reference proteome</keyword>
<sequence>MLASTSRLSPSVPMVMACTRVPLGGAAQDSTPSAEMMIAGCGQHEFRQPAPLLRQRRWWRCVGSGHAFYCGLRTIGRMGREMTTCHGAAQRRRAIRWSSGPRHPHDHLHPRRHRLHHQAVHIHRRWLL</sequence>
<proteinExistence type="predicted"/>